<gene>
    <name evidence="2" type="ORF">CMV_020176</name>
</gene>
<feature type="compositionally biased region" description="Polar residues" evidence="1">
    <location>
        <begin position="1"/>
        <end position="11"/>
    </location>
</feature>
<sequence>MPSSSRRASSTVRDRAVELAPGEIDARDRAGEKPSPPARKPPCLTSLFLLPVSPPSLNLIWPHIYLFLSLQGKMYWSEQRLQWLSLFLLVVLVPHLLSEARLLNPSKEVEGRKEQSFSSSTVEDVANKGETPGPRGPPVLYATPPHPGNHEMSAGQMVQVSEYVPQKKGLVPPSAPNPTTHGP</sequence>
<evidence type="ECO:0000256" key="1">
    <source>
        <dbReference type="SAM" id="MobiDB-lite"/>
    </source>
</evidence>
<accession>A0A8J4QNM8</accession>
<dbReference type="Proteomes" id="UP000737018">
    <property type="component" value="Unassembled WGS sequence"/>
</dbReference>
<dbReference type="OrthoDB" id="1667045at2759"/>
<reference evidence="2" key="1">
    <citation type="submission" date="2020-03" db="EMBL/GenBank/DDBJ databases">
        <title>Castanea mollissima Vanexum genome sequencing.</title>
        <authorList>
            <person name="Staton M."/>
        </authorList>
    </citation>
    <scope>NUCLEOTIDE SEQUENCE</scope>
    <source>
        <tissue evidence="2">Leaf</tissue>
    </source>
</reference>
<name>A0A8J4QNM8_9ROSI</name>
<feature type="region of interest" description="Disordered" evidence="1">
    <location>
        <begin position="107"/>
        <end position="183"/>
    </location>
</feature>
<protein>
    <submittedName>
        <fullName evidence="2">Uncharacterized protein</fullName>
    </submittedName>
</protein>
<proteinExistence type="predicted"/>
<evidence type="ECO:0000313" key="3">
    <source>
        <dbReference type="Proteomes" id="UP000737018"/>
    </source>
</evidence>
<comment type="caution">
    <text evidence="2">The sequence shown here is derived from an EMBL/GenBank/DDBJ whole genome shotgun (WGS) entry which is preliminary data.</text>
</comment>
<feature type="region of interest" description="Disordered" evidence="1">
    <location>
        <begin position="1"/>
        <end position="39"/>
    </location>
</feature>
<dbReference type="EMBL" id="JRKL02003689">
    <property type="protein sequence ID" value="KAF3954483.1"/>
    <property type="molecule type" value="Genomic_DNA"/>
</dbReference>
<keyword evidence="3" id="KW-1185">Reference proteome</keyword>
<organism evidence="2 3">
    <name type="scientific">Castanea mollissima</name>
    <name type="common">Chinese chestnut</name>
    <dbReference type="NCBI Taxonomy" id="60419"/>
    <lineage>
        <taxon>Eukaryota</taxon>
        <taxon>Viridiplantae</taxon>
        <taxon>Streptophyta</taxon>
        <taxon>Embryophyta</taxon>
        <taxon>Tracheophyta</taxon>
        <taxon>Spermatophyta</taxon>
        <taxon>Magnoliopsida</taxon>
        <taxon>eudicotyledons</taxon>
        <taxon>Gunneridae</taxon>
        <taxon>Pentapetalae</taxon>
        <taxon>rosids</taxon>
        <taxon>fabids</taxon>
        <taxon>Fagales</taxon>
        <taxon>Fagaceae</taxon>
        <taxon>Castanea</taxon>
    </lineage>
</organism>
<evidence type="ECO:0000313" key="2">
    <source>
        <dbReference type="EMBL" id="KAF3954483.1"/>
    </source>
</evidence>
<dbReference type="AlphaFoldDB" id="A0A8J4QNM8"/>